<feature type="compositionally biased region" description="Polar residues" evidence="6">
    <location>
        <begin position="345"/>
        <end position="389"/>
    </location>
</feature>
<dbReference type="InterPro" id="IPR004089">
    <property type="entry name" value="MCPsignal_dom"/>
</dbReference>
<feature type="compositionally biased region" description="Polar residues" evidence="6">
    <location>
        <begin position="83"/>
        <end position="96"/>
    </location>
</feature>
<dbReference type="PRINTS" id="PR00260">
    <property type="entry name" value="CHEMTRNSDUCR"/>
</dbReference>
<dbReference type="SMART" id="SM00304">
    <property type="entry name" value="HAMP"/>
    <property type="match status" value="1"/>
</dbReference>
<dbReference type="EMBL" id="RCDA01000003">
    <property type="protein sequence ID" value="RLK48325.1"/>
    <property type="molecule type" value="Genomic_DNA"/>
</dbReference>
<gene>
    <name evidence="9" type="ORF">DFR31_2204</name>
</gene>
<dbReference type="CDD" id="cd11386">
    <property type="entry name" value="MCP_signal"/>
    <property type="match status" value="1"/>
</dbReference>
<dbReference type="Pfam" id="PF18947">
    <property type="entry name" value="HAMP_2"/>
    <property type="match status" value="1"/>
</dbReference>
<feature type="compositionally biased region" description="Basic and acidic residues" evidence="6">
    <location>
        <begin position="61"/>
        <end position="70"/>
    </location>
</feature>
<dbReference type="PANTHER" id="PTHR43531">
    <property type="entry name" value="PROTEIN ICFG"/>
    <property type="match status" value="1"/>
</dbReference>
<feature type="compositionally biased region" description="Low complexity" evidence="6">
    <location>
        <begin position="597"/>
        <end position="621"/>
    </location>
</feature>
<dbReference type="RefSeq" id="WP_121442723.1">
    <property type="nucleotide sequence ID" value="NZ_RCDA01000003.1"/>
</dbReference>
<evidence type="ECO:0000256" key="5">
    <source>
        <dbReference type="PROSITE-ProRule" id="PRU00284"/>
    </source>
</evidence>
<comment type="subcellular location">
    <subcellularLocation>
        <location evidence="1">Membrane</location>
    </subcellularLocation>
</comment>
<feature type="domain" description="Methyl-accepting transducer" evidence="7">
    <location>
        <begin position="332"/>
        <end position="561"/>
    </location>
</feature>
<evidence type="ECO:0000259" key="7">
    <source>
        <dbReference type="PROSITE" id="PS50111"/>
    </source>
</evidence>
<dbReference type="PROSITE" id="PS50111">
    <property type="entry name" value="CHEMOTAXIS_TRANSDUC_2"/>
    <property type="match status" value="1"/>
</dbReference>
<evidence type="ECO:0000256" key="3">
    <source>
        <dbReference type="ARBA" id="ARBA00023224"/>
    </source>
</evidence>
<dbReference type="InterPro" id="IPR004090">
    <property type="entry name" value="Chemotax_Me-accpt_rcpt"/>
</dbReference>
<name>A0A498BY10_9GAMM</name>
<feature type="domain" description="HAMP" evidence="8">
    <location>
        <begin position="275"/>
        <end position="327"/>
    </location>
</feature>
<feature type="region of interest" description="Disordered" evidence="6">
    <location>
        <begin position="337"/>
        <end position="401"/>
    </location>
</feature>
<dbReference type="GO" id="GO:0005886">
    <property type="term" value="C:plasma membrane"/>
    <property type="evidence" value="ECO:0007669"/>
    <property type="project" value="TreeGrafter"/>
</dbReference>
<comment type="caution">
    <text evidence="9">The sequence shown here is derived from an EMBL/GenBank/DDBJ whole genome shotgun (WGS) entry which is preliminary data.</text>
</comment>
<keyword evidence="10" id="KW-1185">Reference proteome</keyword>
<evidence type="ECO:0000256" key="4">
    <source>
        <dbReference type="ARBA" id="ARBA00029447"/>
    </source>
</evidence>
<dbReference type="Pfam" id="PF00015">
    <property type="entry name" value="MCPsignal"/>
    <property type="match status" value="1"/>
</dbReference>
<evidence type="ECO:0000259" key="8">
    <source>
        <dbReference type="PROSITE" id="PS50885"/>
    </source>
</evidence>
<dbReference type="AlphaFoldDB" id="A0A498BY10"/>
<dbReference type="InterPro" id="IPR003660">
    <property type="entry name" value="HAMP_dom"/>
</dbReference>
<dbReference type="OrthoDB" id="9781845at2"/>
<sequence length="632" mass="68512">MARSSRSGSGRKKLGNDPLAWMKQEAADAQPPPEPADQQEPVPPPPLAGEDRQPEPSPGTGHDDNDHAESEQAQSAEEGSPMATPSNTRKSNDQVTVSRDEWNTIYRFKLAMDTATTAFMKTGPDGRIEYLNEPMLAMLQQREAEIATENRGFRADTLEGEPLVDVLPQFRVYARQMERVREDALQEELSIGDVHFRVYVTGEDSEEGDFLGNTLEWFDVTDERRREEAERIAQADLDDVIAKIREGRLDERIDTDEMAEGFIKTLSDDINQVMAAVQAPMQEVVRLMQGVAEGNLDDKMEGEYKGDFGRLQDAVNESITNLRRVVAEIREATTSVGTAAGEISEGNQDLSQRTEEQASSLEETASSMEELTSTVKQNADNARESNQLATAAREHAEKGGELSAKVVTAMSDIKSSSREIADIITVIDEIAFQTNLLALNAAVEAARAGEHGRGFGVVAAEVRNLAQRSATSAKEIKALIKDSGEKVEEGTRLVDQSSETLEEIVKGVKTVTDKVAEIAAASEEQSSGIDEINKAVTQLDEVTQQNAALAEESAAAAESLDSQAQSLRELMAFFGGEAEAAPAAAPRPSPKRPAGTSRPGAQARRPAPSSASSRRQPAPAGNGADDSEWEEF</sequence>
<dbReference type="InterPro" id="IPR051310">
    <property type="entry name" value="MCP_chemotaxis"/>
</dbReference>
<evidence type="ECO:0000256" key="1">
    <source>
        <dbReference type="ARBA" id="ARBA00004370"/>
    </source>
</evidence>
<keyword evidence="2" id="KW-0488">Methylation</keyword>
<dbReference type="PANTHER" id="PTHR43531:SF14">
    <property type="entry name" value="METHYL-ACCEPTING CHEMOTAXIS PROTEIN I-RELATED"/>
    <property type="match status" value="1"/>
</dbReference>
<accession>A0A498BY10</accession>
<feature type="region of interest" description="Disordered" evidence="6">
    <location>
        <begin position="578"/>
        <end position="632"/>
    </location>
</feature>
<feature type="compositionally biased region" description="Pro residues" evidence="6">
    <location>
        <begin position="30"/>
        <end position="47"/>
    </location>
</feature>
<dbReference type="GO" id="GO:0006935">
    <property type="term" value="P:chemotaxis"/>
    <property type="evidence" value="ECO:0007669"/>
    <property type="project" value="InterPro"/>
</dbReference>
<dbReference type="GO" id="GO:0004888">
    <property type="term" value="F:transmembrane signaling receptor activity"/>
    <property type="evidence" value="ECO:0007669"/>
    <property type="project" value="InterPro"/>
</dbReference>
<comment type="similarity">
    <text evidence="4">Belongs to the methyl-accepting chemotaxis (MCP) protein family.</text>
</comment>
<dbReference type="FunFam" id="1.10.287.950:FF:000001">
    <property type="entry name" value="Methyl-accepting chemotaxis sensory transducer"/>
    <property type="match status" value="1"/>
</dbReference>
<evidence type="ECO:0000256" key="6">
    <source>
        <dbReference type="SAM" id="MobiDB-lite"/>
    </source>
</evidence>
<keyword evidence="3 5" id="KW-0807">Transducer</keyword>
<dbReference type="PROSITE" id="PS50885">
    <property type="entry name" value="HAMP"/>
    <property type="match status" value="1"/>
</dbReference>
<organism evidence="9 10">
    <name type="scientific">Alkalispirillum mobile</name>
    <dbReference type="NCBI Taxonomy" id="85925"/>
    <lineage>
        <taxon>Bacteria</taxon>
        <taxon>Pseudomonadati</taxon>
        <taxon>Pseudomonadota</taxon>
        <taxon>Gammaproteobacteria</taxon>
        <taxon>Chromatiales</taxon>
        <taxon>Ectothiorhodospiraceae</taxon>
        <taxon>Alkalispirillum</taxon>
    </lineage>
</organism>
<dbReference type="GO" id="GO:0007165">
    <property type="term" value="P:signal transduction"/>
    <property type="evidence" value="ECO:0007669"/>
    <property type="project" value="UniProtKB-KW"/>
</dbReference>
<evidence type="ECO:0000313" key="10">
    <source>
        <dbReference type="Proteomes" id="UP000275461"/>
    </source>
</evidence>
<protein>
    <submittedName>
        <fullName evidence="9">Methyl-accepting chemotaxis protein</fullName>
    </submittedName>
</protein>
<evidence type="ECO:0000313" key="9">
    <source>
        <dbReference type="EMBL" id="RLK48325.1"/>
    </source>
</evidence>
<dbReference type="Gene3D" id="3.30.450.20">
    <property type="entry name" value="PAS domain"/>
    <property type="match status" value="1"/>
</dbReference>
<dbReference type="SMART" id="SM00283">
    <property type="entry name" value="MA"/>
    <property type="match status" value="1"/>
</dbReference>
<proteinExistence type="inferred from homology"/>
<dbReference type="SUPFAM" id="SSF58104">
    <property type="entry name" value="Methyl-accepting chemotaxis protein (MCP) signaling domain"/>
    <property type="match status" value="1"/>
</dbReference>
<dbReference type="Gene3D" id="1.10.287.950">
    <property type="entry name" value="Methyl-accepting chemotaxis protein"/>
    <property type="match status" value="1"/>
</dbReference>
<dbReference type="Proteomes" id="UP000275461">
    <property type="component" value="Unassembled WGS sequence"/>
</dbReference>
<feature type="region of interest" description="Disordered" evidence="6">
    <location>
        <begin position="1"/>
        <end position="96"/>
    </location>
</feature>
<evidence type="ECO:0000256" key="2">
    <source>
        <dbReference type="ARBA" id="ARBA00022481"/>
    </source>
</evidence>
<reference evidence="9 10" key="1">
    <citation type="submission" date="2018-10" db="EMBL/GenBank/DDBJ databases">
        <title>Genomic Encyclopedia of Type Strains, Phase IV (KMG-IV): sequencing the most valuable type-strain genomes for metagenomic binning, comparative biology and taxonomic classification.</title>
        <authorList>
            <person name="Goeker M."/>
        </authorList>
    </citation>
    <scope>NUCLEOTIDE SEQUENCE [LARGE SCALE GENOMIC DNA]</scope>
    <source>
        <strain evidence="9 10">DSM 12769</strain>
    </source>
</reference>